<comment type="caution">
    <text evidence="4">The sequence shown here is derived from an EMBL/GenBank/DDBJ whole genome shotgun (WGS) entry which is preliminary data.</text>
</comment>
<sequence length="373" mass="38936">MTKSICYRISIYFVLVAIVLHSYMYTPVASAATATTCAEVKSDLPAAADGNYVLHIDGHDIEVYCHDMNGTPMEYINLFFSGTSDNFSSYPADTHGSTDPGVVTIFHKLRLDVTTLMVDTTNYTFAQSEGYNSHGNRYEIPYAVARACDALGVPGYANINLKGTPFTVEPGQFTAGGLVDSHAANYSASDQVVDLSVVGFCAWIAPESTYEAPGGSVLQLATVDDPVVTSIEPVLLTVPYDTDASQLNLPDQVEVSLSNGTTSMQDVSWSTSTPTYDKTQSGSYTFTGSIDTLPPGAVNMGGLEATAVVTVLSPSIASVDALADIPVPYGTALADAGLPASVGVTLQDGSSGSASVAWDGGAPAYDPDAAGSY</sequence>
<dbReference type="RefSeq" id="WP_190921674.1">
    <property type="nucleotide sequence ID" value="NZ_JACXIZ010000076.1"/>
</dbReference>
<dbReference type="InterPro" id="IPR011081">
    <property type="entry name" value="Big_4"/>
</dbReference>
<feature type="signal peptide" evidence="2">
    <location>
        <begin position="1"/>
        <end position="31"/>
    </location>
</feature>
<evidence type="ECO:0000259" key="3">
    <source>
        <dbReference type="PROSITE" id="PS51046"/>
    </source>
</evidence>
<accession>A0A927GUW1</accession>
<feature type="chain" id="PRO_5037368801" evidence="2">
    <location>
        <begin position="32"/>
        <end position="373"/>
    </location>
</feature>
<feature type="domain" description="GON" evidence="3">
    <location>
        <begin position="33"/>
        <end position="221"/>
    </location>
</feature>
<protein>
    <submittedName>
        <fullName evidence="4">Ig-like domain-containing protein</fullName>
    </submittedName>
</protein>
<dbReference type="EMBL" id="JACXIZ010000076">
    <property type="protein sequence ID" value="MBD2848580.1"/>
    <property type="molecule type" value="Genomic_DNA"/>
</dbReference>
<evidence type="ECO:0000313" key="5">
    <source>
        <dbReference type="Proteomes" id="UP000621560"/>
    </source>
</evidence>
<reference evidence="4" key="1">
    <citation type="submission" date="2020-09" db="EMBL/GenBank/DDBJ databases">
        <title>A novel bacterium of genus Paenibacillus, isolated from South China Sea.</title>
        <authorList>
            <person name="Huang H."/>
            <person name="Mo K."/>
            <person name="Hu Y."/>
        </authorList>
    </citation>
    <scope>NUCLEOTIDE SEQUENCE</scope>
    <source>
        <strain evidence="4">IB182496</strain>
    </source>
</reference>
<keyword evidence="5" id="KW-1185">Reference proteome</keyword>
<name>A0A927GUW1_9BACL</name>
<keyword evidence="1" id="KW-0479">Metal-binding</keyword>
<dbReference type="Pfam" id="PF07532">
    <property type="entry name" value="Big_4"/>
    <property type="match status" value="1"/>
</dbReference>
<dbReference type="GO" id="GO:0008270">
    <property type="term" value="F:zinc ion binding"/>
    <property type="evidence" value="ECO:0007669"/>
    <property type="project" value="InterPro"/>
</dbReference>
<keyword evidence="2" id="KW-0732">Signal</keyword>
<proteinExistence type="predicted"/>
<feature type="non-terminal residue" evidence="4">
    <location>
        <position position="373"/>
    </location>
</feature>
<dbReference type="AlphaFoldDB" id="A0A927GUW1"/>
<dbReference type="InterPro" id="IPR012314">
    <property type="entry name" value="Pept_M12B_GON-ADAMTSs"/>
</dbReference>
<evidence type="ECO:0000256" key="2">
    <source>
        <dbReference type="SAM" id="SignalP"/>
    </source>
</evidence>
<dbReference type="Pfam" id="PF08685">
    <property type="entry name" value="GON"/>
    <property type="match status" value="2"/>
</dbReference>
<evidence type="ECO:0000313" key="4">
    <source>
        <dbReference type="EMBL" id="MBD2848580.1"/>
    </source>
</evidence>
<dbReference type="GO" id="GO:0004222">
    <property type="term" value="F:metalloendopeptidase activity"/>
    <property type="evidence" value="ECO:0007669"/>
    <property type="project" value="InterPro"/>
</dbReference>
<evidence type="ECO:0000256" key="1">
    <source>
        <dbReference type="ARBA" id="ARBA00022723"/>
    </source>
</evidence>
<dbReference type="Proteomes" id="UP000621560">
    <property type="component" value="Unassembled WGS sequence"/>
</dbReference>
<gene>
    <name evidence="4" type="ORF">IDH44_25660</name>
</gene>
<dbReference type="PROSITE" id="PS51046">
    <property type="entry name" value="GON"/>
    <property type="match status" value="1"/>
</dbReference>
<organism evidence="4 5">
    <name type="scientific">Paenibacillus sabuli</name>
    <dbReference type="NCBI Taxonomy" id="2772509"/>
    <lineage>
        <taxon>Bacteria</taxon>
        <taxon>Bacillati</taxon>
        <taxon>Bacillota</taxon>
        <taxon>Bacilli</taxon>
        <taxon>Bacillales</taxon>
        <taxon>Paenibacillaceae</taxon>
        <taxon>Paenibacillus</taxon>
    </lineage>
</organism>